<dbReference type="SUPFAM" id="SSF55874">
    <property type="entry name" value="ATPase domain of HSP90 chaperone/DNA topoisomerase II/histidine kinase"/>
    <property type="match status" value="1"/>
</dbReference>
<dbReference type="EMBL" id="JAQQFR010000010">
    <property type="protein sequence ID" value="MFL9879996.1"/>
    <property type="molecule type" value="Genomic_DNA"/>
</dbReference>
<dbReference type="Gene3D" id="1.10.287.130">
    <property type="match status" value="1"/>
</dbReference>
<dbReference type="RefSeq" id="WP_408169077.1">
    <property type="nucleotide sequence ID" value="NZ_JAQQFR010000010.1"/>
</dbReference>
<evidence type="ECO:0000256" key="6">
    <source>
        <dbReference type="ARBA" id="ARBA00023012"/>
    </source>
</evidence>
<dbReference type="Proteomes" id="UP001629214">
    <property type="component" value="Unassembled WGS sequence"/>
</dbReference>
<dbReference type="Gene3D" id="3.30.565.10">
    <property type="entry name" value="Histidine kinase-like ATPase, C-terminal domain"/>
    <property type="match status" value="1"/>
</dbReference>
<dbReference type="EC" id="2.7.13.3" evidence="2"/>
<evidence type="ECO:0000313" key="9">
    <source>
        <dbReference type="EMBL" id="MFL9879996.1"/>
    </source>
</evidence>
<organism evidence="9 10">
    <name type="scientific">Herbaspirillum rhizosphaerae</name>
    <dbReference type="NCBI Taxonomy" id="346179"/>
    <lineage>
        <taxon>Bacteria</taxon>
        <taxon>Pseudomonadati</taxon>
        <taxon>Pseudomonadota</taxon>
        <taxon>Betaproteobacteria</taxon>
        <taxon>Burkholderiales</taxon>
        <taxon>Oxalobacteraceae</taxon>
        <taxon>Herbaspirillum</taxon>
    </lineage>
</organism>
<accession>A0ABW8ZAJ3</accession>
<dbReference type="PANTHER" id="PTHR43711">
    <property type="entry name" value="TWO-COMPONENT HISTIDINE KINASE"/>
    <property type="match status" value="1"/>
</dbReference>
<gene>
    <name evidence="9" type="ORF">PQR63_16465</name>
</gene>
<keyword evidence="7" id="KW-0472">Membrane</keyword>
<evidence type="ECO:0000256" key="3">
    <source>
        <dbReference type="ARBA" id="ARBA00022553"/>
    </source>
</evidence>
<dbReference type="PRINTS" id="PR00344">
    <property type="entry name" value="BCTRLSENSOR"/>
</dbReference>
<comment type="caution">
    <text evidence="9">The sequence shown here is derived from an EMBL/GenBank/DDBJ whole genome shotgun (WGS) entry which is preliminary data.</text>
</comment>
<dbReference type="CDD" id="cd00082">
    <property type="entry name" value="HisKA"/>
    <property type="match status" value="1"/>
</dbReference>
<dbReference type="PROSITE" id="PS50109">
    <property type="entry name" value="HIS_KIN"/>
    <property type="match status" value="1"/>
</dbReference>
<keyword evidence="5" id="KW-0418">Kinase</keyword>
<evidence type="ECO:0000256" key="5">
    <source>
        <dbReference type="ARBA" id="ARBA00022777"/>
    </source>
</evidence>
<evidence type="ECO:0000259" key="8">
    <source>
        <dbReference type="PROSITE" id="PS50109"/>
    </source>
</evidence>
<dbReference type="SMART" id="SM00388">
    <property type="entry name" value="HisKA"/>
    <property type="match status" value="1"/>
</dbReference>
<keyword evidence="7" id="KW-1133">Transmembrane helix</keyword>
<dbReference type="InterPro" id="IPR003594">
    <property type="entry name" value="HATPase_dom"/>
</dbReference>
<protein>
    <recommendedName>
        <fullName evidence="2">histidine kinase</fullName>
        <ecNumber evidence="2">2.7.13.3</ecNumber>
    </recommendedName>
</protein>
<proteinExistence type="predicted"/>
<dbReference type="InterPro" id="IPR004358">
    <property type="entry name" value="Sig_transdc_His_kin-like_C"/>
</dbReference>
<keyword evidence="6" id="KW-0902">Two-component regulatory system</keyword>
<dbReference type="Gene3D" id="3.30.450.20">
    <property type="entry name" value="PAS domain"/>
    <property type="match status" value="2"/>
</dbReference>
<dbReference type="InterPro" id="IPR054327">
    <property type="entry name" value="His-kinase-like_sensor"/>
</dbReference>
<dbReference type="Pfam" id="PF00512">
    <property type="entry name" value="HisKA"/>
    <property type="match status" value="1"/>
</dbReference>
<dbReference type="InterPro" id="IPR036097">
    <property type="entry name" value="HisK_dim/P_sf"/>
</dbReference>
<dbReference type="CDD" id="cd12914">
    <property type="entry name" value="PDC1_DGC_like"/>
    <property type="match status" value="1"/>
</dbReference>
<sequence>MEVNVGSILCIFAALLIAGLWATAWWQLDKNYRDEIAGAKRDAISLSLLFKEHASRTVESTDQAIVYLRSRYNVLGKQLNINKELKDGIAPSDIYNLFSIVDDKADVVLSTKPFKPLNLSDREHIKVHMRSADTGLYISKPLLGRVSGKWSLQMTRRIDGPDGVFNGVVIASMDPGYFTSLYKKVDVGQFGTISLVGDDGVLRVRHVGNDDAMGQDISLSEVFKAMHMNGSGILRATSIIDHRDRFYAYQKLESYPLYVVVGIDIDERLDGYHAIRSQTLTLVSLTSLLIILGTAALVVLIRHLVASRREAVLARKAKLHFLSNMSHEFRTPLNGILGYSETLVEEFTGTRHGEFARAIHDSGMRLLGMVDSVLELSSLRSGKISLNISEEKLSDVVRNAVSACEEAAAKKGLWINSFIADDAPPYLRCDRNKLLQVLDKLLTNACKYTVAGHVQLTVETVGKDLRFSIIDTGPGIPEAALDTIFEKFAQIDDSAARPHDGAGLGLTIAALLVELMGGEISVQSELGVGSTFSFQLPLLNGTEPVVARTIK</sequence>
<dbReference type="CDD" id="cd16922">
    <property type="entry name" value="HATPase_EvgS-ArcB-TorS-like"/>
    <property type="match status" value="1"/>
</dbReference>
<dbReference type="SUPFAM" id="SSF47384">
    <property type="entry name" value="Homodimeric domain of signal transducing histidine kinase"/>
    <property type="match status" value="1"/>
</dbReference>
<keyword evidence="10" id="KW-1185">Reference proteome</keyword>
<dbReference type="Pfam" id="PF02518">
    <property type="entry name" value="HATPase_c"/>
    <property type="match status" value="1"/>
</dbReference>
<dbReference type="InterPro" id="IPR005467">
    <property type="entry name" value="His_kinase_dom"/>
</dbReference>
<name>A0ABW8ZAJ3_9BURK</name>
<dbReference type="GO" id="GO:0005524">
    <property type="term" value="F:ATP binding"/>
    <property type="evidence" value="ECO:0007669"/>
    <property type="project" value="UniProtKB-KW"/>
</dbReference>
<keyword evidence="9" id="KW-0547">Nucleotide-binding</keyword>
<feature type="domain" description="Histidine kinase" evidence="8">
    <location>
        <begin position="324"/>
        <end position="540"/>
    </location>
</feature>
<evidence type="ECO:0000313" key="10">
    <source>
        <dbReference type="Proteomes" id="UP001629214"/>
    </source>
</evidence>
<evidence type="ECO:0000256" key="7">
    <source>
        <dbReference type="SAM" id="Phobius"/>
    </source>
</evidence>
<evidence type="ECO:0000256" key="1">
    <source>
        <dbReference type="ARBA" id="ARBA00000085"/>
    </source>
</evidence>
<dbReference type="PANTHER" id="PTHR43711:SF26">
    <property type="entry name" value="SENSOR HISTIDINE KINASE RCSC"/>
    <property type="match status" value="1"/>
</dbReference>
<dbReference type="SMART" id="SM00387">
    <property type="entry name" value="HATPase_c"/>
    <property type="match status" value="1"/>
</dbReference>
<keyword evidence="9" id="KW-0067">ATP-binding</keyword>
<dbReference type="CDD" id="cd12915">
    <property type="entry name" value="PDC2_DGC_like"/>
    <property type="match status" value="1"/>
</dbReference>
<dbReference type="InterPro" id="IPR036890">
    <property type="entry name" value="HATPase_C_sf"/>
</dbReference>
<keyword evidence="3" id="KW-0597">Phosphoprotein</keyword>
<reference evidence="9 10" key="1">
    <citation type="journal article" date="2024" name="Chem. Sci.">
        <title>Discovery of megapolipeptins by genome mining of a Burkholderiales bacteria collection.</title>
        <authorList>
            <person name="Paulo B.S."/>
            <person name="Recchia M.J.J."/>
            <person name="Lee S."/>
            <person name="Fergusson C.H."/>
            <person name="Romanowski S.B."/>
            <person name="Hernandez A."/>
            <person name="Krull N."/>
            <person name="Liu D.Y."/>
            <person name="Cavanagh H."/>
            <person name="Bos A."/>
            <person name="Gray C.A."/>
            <person name="Murphy B.T."/>
            <person name="Linington R.G."/>
            <person name="Eustaquio A.S."/>
        </authorList>
    </citation>
    <scope>NUCLEOTIDE SEQUENCE [LARGE SCALE GENOMIC DNA]</scope>
    <source>
        <strain evidence="9 10">RL21-008-BIB-B</strain>
    </source>
</reference>
<evidence type="ECO:0000256" key="4">
    <source>
        <dbReference type="ARBA" id="ARBA00022679"/>
    </source>
</evidence>
<dbReference type="InterPro" id="IPR003661">
    <property type="entry name" value="HisK_dim/P_dom"/>
</dbReference>
<dbReference type="Pfam" id="PF22588">
    <property type="entry name" value="dCache_1_like"/>
    <property type="match status" value="1"/>
</dbReference>
<keyword evidence="4" id="KW-0808">Transferase</keyword>
<dbReference type="InterPro" id="IPR050736">
    <property type="entry name" value="Sensor_HK_Regulatory"/>
</dbReference>
<evidence type="ECO:0000256" key="2">
    <source>
        <dbReference type="ARBA" id="ARBA00012438"/>
    </source>
</evidence>
<keyword evidence="7" id="KW-0812">Transmembrane</keyword>
<comment type="catalytic activity">
    <reaction evidence="1">
        <text>ATP + protein L-histidine = ADP + protein N-phospho-L-histidine.</text>
        <dbReference type="EC" id="2.7.13.3"/>
    </reaction>
</comment>
<feature type="transmembrane region" description="Helical" evidence="7">
    <location>
        <begin position="282"/>
        <end position="305"/>
    </location>
</feature>